<name>A0A1H7RI06_STRJI</name>
<evidence type="ECO:0000256" key="4">
    <source>
        <dbReference type="ARBA" id="ARBA00022692"/>
    </source>
</evidence>
<feature type="transmembrane region" description="Helical" evidence="8">
    <location>
        <begin position="408"/>
        <end position="437"/>
    </location>
</feature>
<evidence type="ECO:0000259" key="9">
    <source>
        <dbReference type="Pfam" id="PF13632"/>
    </source>
</evidence>
<keyword evidence="6 8" id="KW-0472">Membrane</keyword>
<evidence type="ECO:0000256" key="5">
    <source>
        <dbReference type="ARBA" id="ARBA00022989"/>
    </source>
</evidence>
<dbReference type="Gene3D" id="3.90.550.10">
    <property type="entry name" value="Spore Coat Polysaccharide Biosynthesis Protein SpsA, Chain A"/>
    <property type="match status" value="1"/>
</dbReference>
<dbReference type="GO" id="GO:0016758">
    <property type="term" value="F:hexosyltransferase activity"/>
    <property type="evidence" value="ECO:0007669"/>
    <property type="project" value="TreeGrafter"/>
</dbReference>
<dbReference type="InterPro" id="IPR050321">
    <property type="entry name" value="Glycosyltr_2/OpgH_subfam"/>
</dbReference>
<feature type="region of interest" description="Disordered" evidence="7">
    <location>
        <begin position="1"/>
        <end position="24"/>
    </location>
</feature>
<keyword evidence="4 8" id="KW-0812">Transmembrane</keyword>
<dbReference type="AlphaFoldDB" id="A0A1H7RI06"/>
<feature type="transmembrane region" description="Helical" evidence="8">
    <location>
        <begin position="553"/>
        <end position="575"/>
    </location>
</feature>
<dbReference type="EMBL" id="FOAZ01000010">
    <property type="protein sequence ID" value="SEL59813.1"/>
    <property type="molecule type" value="Genomic_DNA"/>
</dbReference>
<reference evidence="11" key="1">
    <citation type="submission" date="2016-10" db="EMBL/GenBank/DDBJ databases">
        <authorList>
            <person name="Varghese N."/>
        </authorList>
    </citation>
    <scope>NUCLEOTIDE SEQUENCE [LARGE SCALE GENOMIC DNA]</scope>
    <source>
        <strain evidence="11">DSM 45096 / BCRC 16803 / CGMCC 4.1857 / CIP 109030 / JCM 12277 / KCTC 19219 / NBRC 100920 / 33214</strain>
    </source>
</reference>
<evidence type="ECO:0000256" key="3">
    <source>
        <dbReference type="ARBA" id="ARBA00022679"/>
    </source>
</evidence>
<dbReference type="STRING" id="235985.SAMN05414137_110144"/>
<evidence type="ECO:0000256" key="8">
    <source>
        <dbReference type="SAM" id="Phobius"/>
    </source>
</evidence>
<dbReference type="PANTHER" id="PTHR43867">
    <property type="entry name" value="CELLULOSE SYNTHASE CATALYTIC SUBUNIT A [UDP-FORMING]"/>
    <property type="match status" value="1"/>
</dbReference>
<dbReference type="Proteomes" id="UP000183015">
    <property type="component" value="Unassembled WGS sequence"/>
</dbReference>
<dbReference type="Pfam" id="PF13632">
    <property type="entry name" value="Glyco_trans_2_3"/>
    <property type="match status" value="1"/>
</dbReference>
<evidence type="ECO:0000256" key="6">
    <source>
        <dbReference type="ARBA" id="ARBA00023136"/>
    </source>
</evidence>
<dbReference type="PANTHER" id="PTHR43867:SF2">
    <property type="entry name" value="CELLULOSE SYNTHASE CATALYTIC SUBUNIT A [UDP-FORMING]"/>
    <property type="match status" value="1"/>
</dbReference>
<keyword evidence="5 8" id="KW-1133">Transmembrane helix</keyword>
<accession>A0A1H7RI06</accession>
<sequence>MTQTSAAPRVTKEQEAPPDPGVRTNVPLYDYERFSRLAGPVADAPAGPYRVAYRRLLSDAPNRRRVWALMVLAPLMELALLVWMVLPRNWTTRPYDPRTWLLALDKTVLACIVVIELFRLLQVVSNAHGSLFARDPVPVRAQSGTRVAFLTTAVPGSEPVEMLRRTLEAAVRIRHTGTLHVWLLDEGDTDELRALCAELGVHHFTRRGVEGFNTRKGSFRARTKHGNYNAWLHVHGEQYDYLAAVDPDHVPHPGFLERTLGWFRDQDVAFVVGPQVYGNYHRLITKAAESQQFLFHSVVQRAGNKYHAPMLVGTNNVLRVSALRQVGGYHDSVTEDMATGLMLHTRRNPATGARWRSVYTPDVLAVGEGPSSWTDFFRQQSRWSRGTYETLLKQFWWRMWRLSPGRMVNYLLMLTFYPMSAISCILGAVSSVLYLVLGASGVTVPTSTWMMLYSDAVLLQIGLYAVNRRHNISPHEKPGSTGVGGMAIGALATPIYATSFLAALLRIPTGFRVTPKGRSVSGDGVLTFGTHLLWALIFGAALGASFVTHNTYLAMRIWAGIALATSLLPIVIWRIDAARSARRKSS</sequence>
<dbReference type="RefSeq" id="WP_042450308.1">
    <property type="nucleotide sequence ID" value="NZ_BBPN01000018.1"/>
</dbReference>
<feature type="domain" description="Glycosyltransferase 2-like" evidence="9">
    <location>
        <begin position="245"/>
        <end position="446"/>
    </location>
</feature>
<dbReference type="eggNOG" id="COG1215">
    <property type="taxonomic scope" value="Bacteria"/>
</dbReference>
<evidence type="ECO:0000313" key="11">
    <source>
        <dbReference type="Proteomes" id="UP000183015"/>
    </source>
</evidence>
<organism evidence="10 11">
    <name type="scientific">Streptacidiphilus jiangxiensis</name>
    <dbReference type="NCBI Taxonomy" id="235985"/>
    <lineage>
        <taxon>Bacteria</taxon>
        <taxon>Bacillati</taxon>
        <taxon>Actinomycetota</taxon>
        <taxon>Actinomycetes</taxon>
        <taxon>Kitasatosporales</taxon>
        <taxon>Streptomycetaceae</taxon>
        <taxon>Streptacidiphilus</taxon>
    </lineage>
</organism>
<dbReference type="InterPro" id="IPR029044">
    <property type="entry name" value="Nucleotide-diphossugar_trans"/>
</dbReference>
<evidence type="ECO:0000256" key="1">
    <source>
        <dbReference type="ARBA" id="ARBA00004141"/>
    </source>
</evidence>
<feature type="transmembrane region" description="Helical" evidence="8">
    <location>
        <begin position="66"/>
        <end position="86"/>
    </location>
</feature>
<dbReference type="SUPFAM" id="SSF53448">
    <property type="entry name" value="Nucleotide-diphospho-sugar transferases"/>
    <property type="match status" value="1"/>
</dbReference>
<dbReference type="InterPro" id="IPR001173">
    <property type="entry name" value="Glyco_trans_2-like"/>
</dbReference>
<dbReference type="CDD" id="cd06421">
    <property type="entry name" value="CESA_CelA_like"/>
    <property type="match status" value="1"/>
</dbReference>
<proteinExistence type="predicted"/>
<evidence type="ECO:0000256" key="7">
    <source>
        <dbReference type="SAM" id="MobiDB-lite"/>
    </source>
</evidence>
<dbReference type="GO" id="GO:0005886">
    <property type="term" value="C:plasma membrane"/>
    <property type="evidence" value="ECO:0007669"/>
    <property type="project" value="TreeGrafter"/>
</dbReference>
<comment type="subcellular location">
    <subcellularLocation>
        <location evidence="1">Membrane</location>
        <topology evidence="1">Multi-pass membrane protein</topology>
    </subcellularLocation>
</comment>
<gene>
    <name evidence="10" type="ORF">SAMN05414137_110144</name>
</gene>
<feature type="transmembrane region" description="Helical" evidence="8">
    <location>
        <begin position="525"/>
        <end position="547"/>
    </location>
</feature>
<feature type="transmembrane region" description="Helical" evidence="8">
    <location>
        <begin position="483"/>
        <end position="505"/>
    </location>
</feature>
<keyword evidence="11" id="KW-1185">Reference proteome</keyword>
<keyword evidence="2" id="KW-0328">Glycosyltransferase</keyword>
<evidence type="ECO:0000313" key="10">
    <source>
        <dbReference type="EMBL" id="SEL59813.1"/>
    </source>
</evidence>
<evidence type="ECO:0000256" key="2">
    <source>
        <dbReference type="ARBA" id="ARBA00022676"/>
    </source>
</evidence>
<keyword evidence="3 10" id="KW-0808">Transferase</keyword>
<protein>
    <submittedName>
        <fullName evidence="10">Glycosyl transferase family group 2</fullName>
    </submittedName>
</protein>